<evidence type="ECO:0000256" key="1">
    <source>
        <dbReference type="SAM" id="MobiDB-lite"/>
    </source>
</evidence>
<dbReference type="EMBL" id="JAAQPE010000067">
    <property type="protein sequence ID" value="KAF5688035.1"/>
    <property type="molecule type" value="Genomic_DNA"/>
</dbReference>
<feature type="region of interest" description="Disordered" evidence="1">
    <location>
        <begin position="897"/>
        <end position="936"/>
    </location>
</feature>
<evidence type="ECO:0000313" key="3">
    <source>
        <dbReference type="Proteomes" id="UP000572754"/>
    </source>
</evidence>
<keyword evidence="3" id="KW-1185">Reference proteome</keyword>
<accession>A0A8H5UHT0</accession>
<feature type="compositionally biased region" description="Acidic residues" evidence="1">
    <location>
        <begin position="342"/>
        <end position="361"/>
    </location>
</feature>
<name>A0A8H5UHT0_FUSCI</name>
<organism evidence="2 3">
    <name type="scientific">Fusarium circinatum</name>
    <name type="common">Pitch canker fungus</name>
    <name type="synonym">Gibberella circinata</name>
    <dbReference type="NCBI Taxonomy" id="48490"/>
    <lineage>
        <taxon>Eukaryota</taxon>
        <taxon>Fungi</taxon>
        <taxon>Dikarya</taxon>
        <taxon>Ascomycota</taxon>
        <taxon>Pezizomycotina</taxon>
        <taxon>Sordariomycetes</taxon>
        <taxon>Hypocreomycetidae</taxon>
        <taxon>Hypocreales</taxon>
        <taxon>Nectriaceae</taxon>
        <taxon>Fusarium</taxon>
        <taxon>Fusarium fujikuroi species complex</taxon>
    </lineage>
</organism>
<dbReference type="Proteomes" id="UP000572754">
    <property type="component" value="Unassembled WGS sequence"/>
</dbReference>
<feature type="compositionally biased region" description="Acidic residues" evidence="1">
    <location>
        <begin position="368"/>
        <end position="394"/>
    </location>
</feature>
<reference evidence="2 3" key="2">
    <citation type="submission" date="2020-05" db="EMBL/GenBank/DDBJ databases">
        <title>Identification and distribution of gene clusters putatively required for synthesis of sphingolipid metabolism inhibitors in phylogenetically diverse species of the filamentous fungus Fusarium.</title>
        <authorList>
            <person name="Kim H.-S."/>
            <person name="Busman M."/>
            <person name="Brown D.W."/>
            <person name="Divon H."/>
            <person name="Uhlig S."/>
            <person name="Proctor R.H."/>
        </authorList>
    </citation>
    <scope>NUCLEOTIDE SEQUENCE [LARGE SCALE GENOMIC DNA]</scope>
    <source>
        <strain evidence="2 3">NRRL 25331</strain>
    </source>
</reference>
<gene>
    <name evidence="2" type="ORF">FCIRC_2106</name>
</gene>
<comment type="caution">
    <text evidence="2">The sequence shown here is derived from an EMBL/GenBank/DDBJ whole genome shotgun (WGS) entry which is preliminary data.</text>
</comment>
<evidence type="ECO:0000313" key="2">
    <source>
        <dbReference type="EMBL" id="KAF5688035.1"/>
    </source>
</evidence>
<feature type="compositionally biased region" description="Low complexity" evidence="1">
    <location>
        <begin position="330"/>
        <end position="341"/>
    </location>
</feature>
<feature type="region of interest" description="Disordered" evidence="1">
    <location>
        <begin position="304"/>
        <end position="395"/>
    </location>
</feature>
<sequence length="936" mass="106125">MAGGLSNPSFSNERDHFISVKRIFDGREKEYVGDYIFCFPKWIEKYCDYSHTKHTQAGVHDLSDPNLEVQRKMGILINKVWTVEMKDPNHLAQYCAFKSIKELSSYIDVIVPDIVYHAAFVAHNYFLVPYSDFNNNHGREFSQSFIEPLNSKFRECQRPDLSKGLMEIDCIDPLKVLIAYHNDEKVQEFTNNVAKLCTKPTFIPALNGLVMASPEPGAAVLPSAFILAHAVQILLFAPQDWDPNRVYSRDQGAYTHRFPTPEAIGGGTMRTVAGLFSMEDLYRVVLLFYYLLKRRSASKWITKTAPTSSTNDEFPGYHNPTSASTERPQAIEADAIAANNESDSDDPSEDVSETEGLDENEGGQPGEGNDESNQDDEDGNQSEQADGDEDDQQDAPESLIEAEAIEELKTISINTLILESLTTTRPSKSLSQRLRYLGKPESPPISSDVLRSELWFLLEHHMLPDFGSEVSILTKNDTHVPFDLGIPEMKHLVKRPSGTSTNSEINQPSPLVLVEECCYQWDIPHYPEIEDLGHLQPSGQKNHPISKSPEHRKAVLASFDWRNKILLELEEPPFLATVDNARSVMKDLINPAIEECEIEGFGSEEVTPLIDTYKMLRDDQTCGLRLVYDQAIAEKNRLAPTDRIDCIRWICYYNPIMTRALEVASEHCRDDKERLVVYVEDPWIQCITVVLFVVASFNVGSIRSSDTGEEQAKIIKQWNNKASGSEILVANLDTKVRDINVHTDCAKGLLLNWTLEPERMLKIINNMSGTSQKGKSIFHMVKVADTYHDAIERVSCTNWAMQLSKDIKLREWMTGVIREICIFELIKSTWHQEFNRYAWVVAHDLKGSDFKYHDPEWRQLGHVFSIVAKLVLHHPDDREFWIETVDDEQVSERREMLQRGVEARAGDHKTVARRGEKRKASDGGEGGAKKQKASAA</sequence>
<protein>
    <submittedName>
        <fullName evidence="2">Uncharacterized protein</fullName>
    </submittedName>
</protein>
<dbReference type="AlphaFoldDB" id="A0A8H5UHT0"/>
<feature type="compositionally biased region" description="Basic and acidic residues" evidence="1">
    <location>
        <begin position="897"/>
        <end position="922"/>
    </location>
</feature>
<proteinExistence type="predicted"/>
<reference evidence="3" key="1">
    <citation type="journal article" date="2020" name="BMC Genomics">
        <title>Correction to: Identification and distribution of gene clusters required for synthesis of sphingolipid metabolism inhibitors in diverse species of the filamentous fungus Fusarium.</title>
        <authorList>
            <person name="Kim H.S."/>
            <person name="Lohmar J.M."/>
            <person name="Busman M."/>
            <person name="Brown D.W."/>
            <person name="Naumann T.A."/>
            <person name="Divon H.H."/>
            <person name="Lysoe E."/>
            <person name="Uhlig S."/>
            <person name="Proctor R.H."/>
        </authorList>
    </citation>
    <scope>NUCLEOTIDE SEQUENCE [LARGE SCALE GENOMIC DNA]</scope>
    <source>
        <strain evidence="3">NRRL 25331</strain>
    </source>
</reference>